<dbReference type="InterPro" id="IPR013113">
    <property type="entry name" value="SIP_FAD-bd"/>
</dbReference>
<dbReference type="GO" id="GO:0016491">
    <property type="term" value="F:oxidoreductase activity"/>
    <property type="evidence" value="ECO:0007669"/>
    <property type="project" value="InterPro"/>
</dbReference>
<dbReference type="FunFam" id="2.40.30.10:FF:000131">
    <property type="entry name" value="NADPH-dependent ferric siderophore reductase"/>
    <property type="match status" value="1"/>
</dbReference>
<evidence type="ECO:0000256" key="1">
    <source>
        <dbReference type="SAM" id="MobiDB-lite"/>
    </source>
</evidence>
<dbReference type="InterPro" id="IPR017927">
    <property type="entry name" value="FAD-bd_FR_type"/>
</dbReference>
<feature type="domain" description="FAD-binding FR-type" evidence="2">
    <location>
        <begin position="11"/>
        <end position="136"/>
    </location>
</feature>
<dbReference type="Pfam" id="PF08021">
    <property type="entry name" value="FAD_binding_9"/>
    <property type="match status" value="1"/>
</dbReference>
<evidence type="ECO:0000313" key="4">
    <source>
        <dbReference type="Proteomes" id="UP001149140"/>
    </source>
</evidence>
<feature type="region of interest" description="Disordered" evidence="1">
    <location>
        <begin position="250"/>
        <end position="273"/>
    </location>
</feature>
<organism evidence="3 4">
    <name type="scientific">Solirubrobacter ginsenosidimutans</name>
    <dbReference type="NCBI Taxonomy" id="490573"/>
    <lineage>
        <taxon>Bacteria</taxon>
        <taxon>Bacillati</taxon>
        <taxon>Actinomycetota</taxon>
        <taxon>Thermoleophilia</taxon>
        <taxon>Solirubrobacterales</taxon>
        <taxon>Solirubrobacteraceae</taxon>
        <taxon>Solirubrobacter</taxon>
    </lineage>
</organism>
<comment type="caution">
    <text evidence="3">The sequence shown here is derived from an EMBL/GenBank/DDBJ whole genome shotgun (WGS) entry which is preliminary data.</text>
</comment>
<proteinExistence type="predicted"/>
<accession>A0A9X3S5J5</accession>
<protein>
    <submittedName>
        <fullName evidence="3">Siderophore-interacting protein</fullName>
    </submittedName>
</protein>
<dbReference type="PANTHER" id="PTHR30157">
    <property type="entry name" value="FERRIC REDUCTASE, NADPH-DEPENDENT"/>
    <property type="match status" value="1"/>
</dbReference>
<dbReference type="InterPro" id="IPR007037">
    <property type="entry name" value="SIP_rossman_dom"/>
</dbReference>
<dbReference type="EMBL" id="JAPDOD010000013">
    <property type="protein sequence ID" value="MDA0161668.1"/>
    <property type="molecule type" value="Genomic_DNA"/>
</dbReference>
<dbReference type="Pfam" id="PF04954">
    <property type="entry name" value="SIP"/>
    <property type="match status" value="1"/>
</dbReference>
<dbReference type="Proteomes" id="UP001149140">
    <property type="component" value="Unassembled WGS sequence"/>
</dbReference>
<reference evidence="3" key="1">
    <citation type="submission" date="2022-10" db="EMBL/GenBank/DDBJ databases">
        <title>The WGS of Solirubrobacter ginsenosidimutans DSM 21036.</title>
        <authorList>
            <person name="Jiang Z."/>
        </authorList>
    </citation>
    <scope>NUCLEOTIDE SEQUENCE</scope>
    <source>
        <strain evidence="3">DSM 21036</strain>
    </source>
</reference>
<dbReference type="SUPFAM" id="SSF63380">
    <property type="entry name" value="Riboflavin synthase domain-like"/>
    <property type="match status" value="1"/>
</dbReference>
<dbReference type="InterPro" id="IPR039374">
    <property type="entry name" value="SIP_fam"/>
</dbReference>
<dbReference type="CDD" id="cd06193">
    <property type="entry name" value="siderophore_interacting"/>
    <property type="match status" value="1"/>
</dbReference>
<gene>
    <name evidence="3" type="ORF">OM076_15425</name>
</gene>
<dbReference type="PANTHER" id="PTHR30157:SF0">
    <property type="entry name" value="NADPH-DEPENDENT FERRIC-CHELATE REDUCTASE"/>
    <property type="match status" value="1"/>
</dbReference>
<dbReference type="Gene3D" id="2.40.30.10">
    <property type="entry name" value="Translation factors"/>
    <property type="match status" value="1"/>
</dbReference>
<evidence type="ECO:0000313" key="3">
    <source>
        <dbReference type="EMBL" id="MDA0161668.1"/>
    </source>
</evidence>
<sequence length="273" mass="29883">MTAPATARRTRRPLIARVEETHRISPHMIRVVVGGEDLAGFGAGEYTDHYVKLQLPPAGAPYTPPFDVEDIRARLPREQWPRTRTYSVRDWDPERVRLTIDFVYHGDTGVAGPWAAAAAPGDLLQLNGPGGAYAPDPAAAWHLMVGDASVIPAIAASLARVPAGVPVHALLEVEDPADEQSLTSPGDLRVQWLPEGTVVDALGALDFPDGPVHAFVHGEASTVRAVRRHLLVERGVPREALSASGYWKRTRTEEGWREDKAEWNRQVEEDLAQ</sequence>
<keyword evidence="4" id="KW-1185">Reference proteome</keyword>
<evidence type="ECO:0000259" key="2">
    <source>
        <dbReference type="PROSITE" id="PS51384"/>
    </source>
</evidence>
<dbReference type="RefSeq" id="WP_270040884.1">
    <property type="nucleotide sequence ID" value="NZ_JAPDOD010000013.1"/>
</dbReference>
<dbReference type="InterPro" id="IPR039261">
    <property type="entry name" value="FNR_nucleotide-bd"/>
</dbReference>
<name>A0A9X3S5J5_9ACTN</name>
<dbReference type="AlphaFoldDB" id="A0A9X3S5J5"/>
<dbReference type="InterPro" id="IPR017938">
    <property type="entry name" value="Riboflavin_synthase-like_b-brl"/>
</dbReference>
<dbReference type="PROSITE" id="PS51384">
    <property type="entry name" value="FAD_FR"/>
    <property type="match status" value="1"/>
</dbReference>
<dbReference type="Gene3D" id="3.40.50.80">
    <property type="entry name" value="Nucleotide-binding domain of ferredoxin-NADP reductase (FNR) module"/>
    <property type="match status" value="1"/>
</dbReference>